<dbReference type="Pfam" id="PF03457">
    <property type="entry name" value="HA"/>
    <property type="match status" value="1"/>
</dbReference>
<dbReference type="Proteomes" id="UP001230188">
    <property type="component" value="Unassembled WGS sequence"/>
</dbReference>
<feature type="domain" description="J" evidence="2">
    <location>
        <begin position="64"/>
        <end position="130"/>
    </location>
</feature>
<feature type="compositionally biased region" description="Pro residues" evidence="1">
    <location>
        <begin position="133"/>
        <end position="148"/>
    </location>
</feature>
<comment type="caution">
    <text evidence="3">The sequence shown here is derived from an EMBL/GenBank/DDBJ whole genome shotgun (WGS) entry which is preliminary data.</text>
</comment>
<evidence type="ECO:0000313" key="3">
    <source>
        <dbReference type="EMBL" id="KAJ8608885.1"/>
    </source>
</evidence>
<gene>
    <name evidence="3" type="ORF">CTAYLR_005286</name>
</gene>
<evidence type="ECO:0000259" key="2">
    <source>
        <dbReference type="PROSITE" id="PS50076"/>
    </source>
</evidence>
<dbReference type="AlphaFoldDB" id="A0AAD7UJ55"/>
<protein>
    <recommendedName>
        <fullName evidence="2">J domain-containing protein</fullName>
    </recommendedName>
</protein>
<dbReference type="SMART" id="SM00271">
    <property type="entry name" value="DnaJ"/>
    <property type="match status" value="1"/>
</dbReference>
<name>A0AAD7UJ55_9STRA</name>
<dbReference type="PRINTS" id="PR00625">
    <property type="entry name" value="JDOMAIN"/>
</dbReference>
<feature type="compositionally biased region" description="Low complexity" evidence="1">
    <location>
        <begin position="248"/>
        <end position="272"/>
    </location>
</feature>
<sequence length="394" mass="42717">MEAGECVVTSEALELARGLSRERKHVEAAAVLMRARCSYDSSVETSRRDGAKLLESSLRALSMDSHACLGVHSHASTVEIRRAYRALALSYHPDKNAGATGDLFAAITAAYNELLSKADAAERRRSNEGAQPQTPPPPRAPPQTPPSRPTSDGGADPDEEWERMFWEMTKYKLDHGHCYATPTKNGDLGTWAATQRVANESGQLSTARRSRLEAIGFNIDDVDWRKRIINNAKPSSARPRRKKKSTTPKKGVGPTPVPSRSASAPSRSTSSRFFCSNLEEPDDTQQNGEATSKDASCDDEPSGPPSTARSTDSWSFEWFGDASRAAAPAPRRNELEANTFEISVFGITLVRIESVTTTARPAPSRRSLRRKTTSSSRKAAATPAATPAADSSET</sequence>
<dbReference type="InterPro" id="IPR052276">
    <property type="entry name" value="Diphthamide-biosynth_chaperone"/>
</dbReference>
<dbReference type="Pfam" id="PF00226">
    <property type="entry name" value="DnaJ"/>
    <property type="match status" value="1"/>
</dbReference>
<dbReference type="PANTHER" id="PTHR44240:SF10">
    <property type="entry name" value="J DOMAIN-CONTAINING PROTEIN"/>
    <property type="match status" value="1"/>
</dbReference>
<feature type="region of interest" description="Disordered" evidence="1">
    <location>
        <begin position="120"/>
        <end position="158"/>
    </location>
</feature>
<feature type="region of interest" description="Disordered" evidence="1">
    <location>
        <begin position="353"/>
        <end position="394"/>
    </location>
</feature>
<organism evidence="3 4">
    <name type="scientific">Chrysophaeum taylorii</name>
    <dbReference type="NCBI Taxonomy" id="2483200"/>
    <lineage>
        <taxon>Eukaryota</taxon>
        <taxon>Sar</taxon>
        <taxon>Stramenopiles</taxon>
        <taxon>Ochrophyta</taxon>
        <taxon>Pelagophyceae</taxon>
        <taxon>Pelagomonadales</taxon>
        <taxon>Pelagomonadaceae</taxon>
        <taxon>Chrysophaeum</taxon>
    </lineage>
</organism>
<keyword evidence="4" id="KW-1185">Reference proteome</keyword>
<feature type="compositionally biased region" description="Low complexity" evidence="1">
    <location>
        <begin position="373"/>
        <end position="394"/>
    </location>
</feature>
<feature type="region of interest" description="Disordered" evidence="1">
    <location>
        <begin position="230"/>
        <end position="315"/>
    </location>
</feature>
<accession>A0AAD7UJ55</accession>
<dbReference type="CDD" id="cd06257">
    <property type="entry name" value="DnaJ"/>
    <property type="match status" value="1"/>
</dbReference>
<evidence type="ECO:0000256" key="1">
    <source>
        <dbReference type="SAM" id="MobiDB-lite"/>
    </source>
</evidence>
<dbReference type="Gene3D" id="1.10.287.110">
    <property type="entry name" value="DnaJ domain"/>
    <property type="match status" value="1"/>
</dbReference>
<dbReference type="PROSITE" id="PS50076">
    <property type="entry name" value="DNAJ_2"/>
    <property type="match status" value="1"/>
</dbReference>
<dbReference type="InterPro" id="IPR001623">
    <property type="entry name" value="DnaJ_domain"/>
</dbReference>
<feature type="compositionally biased region" description="Polar residues" evidence="1">
    <location>
        <begin position="305"/>
        <end position="314"/>
    </location>
</feature>
<dbReference type="EMBL" id="JAQMWT010000157">
    <property type="protein sequence ID" value="KAJ8608885.1"/>
    <property type="molecule type" value="Genomic_DNA"/>
</dbReference>
<dbReference type="PANTHER" id="PTHR44240">
    <property type="entry name" value="DNAJ DOMAIN (PROKARYOTIC HEAT SHOCK PROTEIN)-RELATED"/>
    <property type="match status" value="1"/>
</dbReference>
<reference evidence="3" key="1">
    <citation type="submission" date="2023-01" db="EMBL/GenBank/DDBJ databases">
        <title>Metagenome sequencing of chrysophaentin producing Chrysophaeum taylorii.</title>
        <authorList>
            <person name="Davison J."/>
            <person name="Bewley C."/>
        </authorList>
    </citation>
    <scope>NUCLEOTIDE SEQUENCE</scope>
    <source>
        <strain evidence="3">NIES-1699</strain>
    </source>
</reference>
<dbReference type="InterPro" id="IPR005114">
    <property type="entry name" value="Helicase_assoc"/>
</dbReference>
<dbReference type="SUPFAM" id="SSF46565">
    <property type="entry name" value="Chaperone J-domain"/>
    <property type="match status" value="1"/>
</dbReference>
<evidence type="ECO:0000313" key="4">
    <source>
        <dbReference type="Proteomes" id="UP001230188"/>
    </source>
</evidence>
<dbReference type="InterPro" id="IPR036869">
    <property type="entry name" value="J_dom_sf"/>
</dbReference>
<feature type="compositionally biased region" description="Basic residues" evidence="1">
    <location>
        <begin position="238"/>
        <end position="247"/>
    </location>
</feature>
<dbReference type="Gene3D" id="6.10.140.530">
    <property type="match status" value="1"/>
</dbReference>
<proteinExistence type="predicted"/>